<dbReference type="PROSITE" id="PS00463">
    <property type="entry name" value="ZN2_CY6_FUNGAL_1"/>
    <property type="match status" value="1"/>
</dbReference>
<dbReference type="InterPro" id="IPR001138">
    <property type="entry name" value="Zn2Cys6_DnaBD"/>
</dbReference>
<dbReference type="GO" id="GO:0003677">
    <property type="term" value="F:DNA binding"/>
    <property type="evidence" value="ECO:0007669"/>
    <property type="project" value="InterPro"/>
</dbReference>
<dbReference type="GO" id="GO:0000981">
    <property type="term" value="F:DNA-binding transcription factor activity, RNA polymerase II-specific"/>
    <property type="evidence" value="ECO:0007669"/>
    <property type="project" value="InterPro"/>
</dbReference>
<evidence type="ECO:0000256" key="2">
    <source>
        <dbReference type="ARBA" id="ARBA00023163"/>
    </source>
</evidence>
<gene>
    <name evidence="5" type="ORF">BGW36DRAFT_71290</name>
</gene>
<dbReference type="PROSITE" id="PS50048">
    <property type="entry name" value="ZN2_CY6_FUNGAL_2"/>
    <property type="match status" value="1"/>
</dbReference>
<dbReference type="GO" id="GO:0008270">
    <property type="term" value="F:zinc ion binding"/>
    <property type="evidence" value="ECO:0007669"/>
    <property type="project" value="InterPro"/>
</dbReference>
<dbReference type="Proteomes" id="UP001201262">
    <property type="component" value="Unassembled WGS sequence"/>
</dbReference>
<sequence length="620" mass="69442">MLAHAPVVGRPYRSKRQKPCSACRQRRVCCVREGNSACALCSRRGLDCVVEPIAEKKRDASEKTRTFKASALNPSPSRDHFNVNTTIPSSTRRVSEHIFQYVGPSGDYDPFILLHRSQEGAVRDGVIHWAWQRVSKNSHYPIHFSGFPAEHLDASPTYYPQNKIEAVIEPYREALINAYFDVVHKSFPVLGPQTPLTISNQPTLMVSIYCLAQPYHPPAQSVDPWLFTDFNKQALPIETHTAQLETVEAALLFAQRHASLIRAPTMPGMSSEVGSLVGIGHDLGLNVDPEHWDISVSEKRRRRRLWWGTFNEDKWTAFALGRPSHLHDNDANVAMLKLSDFAAEGSEIPTPDNQAPAKVFIAMTELSVILSNILGAFYTVKAIHVHPVIGLEQLEISCAEFEAKLETWRTSHLDPLIGEKLFPDPTGSLELAFYAVQIALYRACVRIVFHLEAQTVDFASKLRQRGMEIASSVVHLLEVLSVARRSAFWLAVSQINFAMAGSFMIFMFLHSILDGENDYWINKLSKYRTLLRAHLPGFGVTKHALIRLDLLASSANLNQCLTEHNSASVSSGVVPKPITSTPQISVDSWVYDHINSGREQPSVDWLSLLSAEWENDAEMF</sequence>
<keyword evidence="1" id="KW-0805">Transcription regulation</keyword>
<dbReference type="SMART" id="SM00906">
    <property type="entry name" value="Fungal_trans"/>
    <property type="match status" value="1"/>
</dbReference>
<evidence type="ECO:0000256" key="3">
    <source>
        <dbReference type="ARBA" id="ARBA00023242"/>
    </source>
</evidence>
<organism evidence="5 6">
    <name type="scientific">Talaromyces proteolyticus</name>
    <dbReference type="NCBI Taxonomy" id="1131652"/>
    <lineage>
        <taxon>Eukaryota</taxon>
        <taxon>Fungi</taxon>
        <taxon>Dikarya</taxon>
        <taxon>Ascomycota</taxon>
        <taxon>Pezizomycotina</taxon>
        <taxon>Eurotiomycetes</taxon>
        <taxon>Eurotiomycetidae</taxon>
        <taxon>Eurotiales</taxon>
        <taxon>Trichocomaceae</taxon>
        <taxon>Talaromyces</taxon>
        <taxon>Talaromyces sect. Bacilispori</taxon>
    </lineage>
</organism>
<protein>
    <submittedName>
        <fullName evidence="5">Fungal-specific transcription factor domain-containing protein</fullName>
    </submittedName>
</protein>
<dbReference type="InterPro" id="IPR007219">
    <property type="entry name" value="XnlR_reg_dom"/>
</dbReference>
<dbReference type="PANTHER" id="PTHR31668">
    <property type="entry name" value="GLUCOSE TRANSPORT TRANSCRIPTION REGULATOR RGT1-RELATED-RELATED"/>
    <property type="match status" value="1"/>
</dbReference>
<dbReference type="GO" id="GO:0001080">
    <property type="term" value="P:nitrogen catabolite activation of transcription from RNA polymerase II promoter"/>
    <property type="evidence" value="ECO:0007669"/>
    <property type="project" value="TreeGrafter"/>
</dbReference>
<evidence type="ECO:0000313" key="6">
    <source>
        <dbReference type="Proteomes" id="UP001201262"/>
    </source>
</evidence>
<dbReference type="GO" id="GO:0005634">
    <property type="term" value="C:nucleus"/>
    <property type="evidence" value="ECO:0007669"/>
    <property type="project" value="TreeGrafter"/>
</dbReference>
<reference evidence="5" key="1">
    <citation type="submission" date="2021-12" db="EMBL/GenBank/DDBJ databases">
        <title>Convergent genome expansion in fungi linked to evolution of root-endophyte symbiosis.</title>
        <authorList>
            <consortium name="DOE Joint Genome Institute"/>
            <person name="Ke Y.-H."/>
            <person name="Bonito G."/>
            <person name="Liao H.-L."/>
            <person name="Looney B."/>
            <person name="Rojas-Flechas A."/>
            <person name="Nash J."/>
            <person name="Hameed K."/>
            <person name="Schadt C."/>
            <person name="Martin F."/>
            <person name="Crous P.W."/>
            <person name="Miettinen O."/>
            <person name="Magnuson J.K."/>
            <person name="Labbe J."/>
            <person name="Jacobson D."/>
            <person name="Doktycz M.J."/>
            <person name="Veneault-Fourrey C."/>
            <person name="Kuo A."/>
            <person name="Mondo S."/>
            <person name="Calhoun S."/>
            <person name="Riley R."/>
            <person name="Ohm R."/>
            <person name="LaButti K."/>
            <person name="Andreopoulos B."/>
            <person name="Pangilinan J."/>
            <person name="Nolan M."/>
            <person name="Tritt A."/>
            <person name="Clum A."/>
            <person name="Lipzen A."/>
            <person name="Daum C."/>
            <person name="Barry K."/>
            <person name="Grigoriev I.V."/>
            <person name="Vilgalys R."/>
        </authorList>
    </citation>
    <scope>NUCLEOTIDE SEQUENCE</scope>
    <source>
        <strain evidence="5">PMI_201</strain>
    </source>
</reference>
<evidence type="ECO:0000313" key="5">
    <source>
        <dbReference type="EMBL" id="KAH8689448.1"/>
    </source>
</evidence>
<name>A0AAD4KE25_9EURO</name>
<dbReference type="InterPro" id="IPR050797">
    <property type="entry name" value="Carb_Metab_Trans_Reg"/>
</dbReference>
<proteinExistence type="predicted"/>
<dbReference type="EMBL" id="JAJTJA010000015">
    <property type="protein sequence ID" value="KAH8689448.1"/>
    <property type="molecule type" value="Genomic_DNA"/>
</dbReference>
<feature type="domain" description="Zn(2)-C6 fungal-type" evidence="4">
    <location>
        <begin position="19"/>
        <end position="50"/>
    </location>
</feature>
<keyword evidence="6" id="KW-1185">Reference proteome</keyword>
<dbReference type="RefSeq" id="XP_046065802.1">
    <property type="nucleotide sequence ID" value="XM_046222533.1"/>
</dbReference>
<comment type="caution">
    <text evidence="5">The sequence shown here is derived from an EMBL/GenBank/DDBJ whole genome shotgun (WGS) entry which is preliminary data.</text>
</comment>
<evidence type="ECO:0000259" key="4">
    <source>
        <dbReference type="PROSITE" id="PS50048"/>
    </source>
</evidence>
<dbReference type="GO" id="GO:0006351">
    <property type="term" value="P:DNA-templated transcription"/>
    <property type="evidence" value="ECO:0007669"/>
    <property type="project" value="InterPro"/>
</dbReference>
<evidence type="ECO:0000256" key="1">
    <source>
        <dbReference type="ARBA" id="ARBA00023015"/>
    </source>
</evidence>
<dbReference type="GeneID" id="70252819"/>
<dbReference type="PANTHER" id="PTHR31668:SF10">
    <property type="entry name" value="ZN(II)2CYS6 TRANSCRIPTION FACTOR (EUROFUNG)"/>
    <property type="match status" value="1"/>
</dbReference>
<accession>A0AAD4KE25</accession>
<keyword evidence="3" id="KW-0539">Nucleus</keyword>
<dbReference type="Pfam" id="PF04082">
    <property type="entry name" value="Fungal_trans"/>
    <property type="match status" value="1"/>
</dbReference>
<keyword evidence="2" id="KW-0804">Transcription</keyword>
<dbReference type="CDD" id="cd12148">
    <property type="entry name" value="fungal_TF_MHR"/>
    <property type="match status" value="1"/>
</dbReference>
<dbReference type="AlphaFoldDB" id="A0AAD4KE25"/>